<organism evidence="1 2">
    <name type="scientific">Promicromonospora sukumoe</name>
    <dbReference type="NCBI Taxonomy" id="88382"/>
    <lineage>
        <taxon>Bacteria</taxon>
        <taxon>Bacillati</taxon>
        <taxon>Actinomycetota</taxon>
        <taxon>Actinomycetes</taxon>
        <taxon>Micrococcales</taxon>
        <taxon>Promicromonosporaceae</taxon>
        <taxon>Promicromonospora</taxon>
    </lineage>
</organism>
<evidence type="ECO:0000313" key="1">
    <source>
        <dbReference type="EMBL" id="MBA8808435.1"/>
    </source>
</evidence>
<accession>A0A7W3J8W0</accession>
<protein>
    <submittedName>
        <fullName evidence="1">Uncharacterized protein</fullName>
    </submittedName>
</protein>
<dbReference type="AlphaFoldDB" id="A0A7W3J8W0"/>
<name>A0A7W3J8W0_9MICO</name>
<reference evidence="1 2" key="1">
    <citation type="submission" date="2020-07" db="EMBL/GenBank/DDBJ databases">
        <title>Sequencing the genomes of 1000 actinobacteria strains.</title>
        <authorList>
            <person name="Klenk H.-P."/>
        </authorList>
    </citation>
    <scope>NUCLEOTIDE SEQUENCE [LARGE SCALE GENOMIC DNA]</scope>
    <source>
        <strain evidence="1 2">DSM 44121</strain>
    </source>
</reference>
<dbReference type="Proteomes" id="UP000540568">
    <property type="component" value="Unassembled WGS sequence"/>
</dbReference>
<dbReference type="EMBL" id="JACGWV010000001">
    <property type="protein sequence ID" value="MBA8808435.1"/>
    <property type="molecule type" value="Genomic_DNA"/>
</dbReference>
<comment type="caution">
    <text evidence="1">The sequence shown here is derived from an EMBL/GenBank/DDBJ whole genome shotgun (WGS) entry which is preliminary data.</text>
</comment>
<dbReference type="RefSeq" id="WP_182616438.1">
    <property type="nucleotide sequence ID" value="NZ_BAAATF010000003.1"/>
</dbReference>
<evidence type="ECO:0000313" key="2">
    <source>
        <dbReference type="Proteomes" id="UP000540568"/>
    </source>
</evidence>
<gene>
    <name evidence="1" type="ORF">FHX71_002377</name>
</gene>
<keyword evidence="2" id="KW-1185">Reference proteome</keyword>
<sequence>MKPLFDPSSGDLERLILSFERQGWLVLRNEKYWTARCSCESKHWKLVQVSPRARNYGNNVRRKLRRDTCWMGALV</sequence>
<proteinExistence type="predicted"/>